<dbReference type="PIRSF" id="PIRSF037420">
    <property type="entry name" value="PQQ_syn_pqqE"/>
    <property type="match status" value="1"/>
</dbReference>
<evidence type="ECO:0000256" key="3">
    <source>
        <dbReference type="ARBA" id="ARBA00022723"/>
    </source>
</evidence>
<dbReference type="SUPFAM" id="SSF102114">
    <property type="entry name" value="Radical SAM enzymes"/>
    <property type="match status" value="1"/>
</dbReference>
<dbReference type="SFLD" id="SFLDS00029">
    <property type="entry name" value="Radical_SAM"/>
    <property type="match status" value="1"/>
</dbReference>
<dbReference type="RefSeq" id="WP_150567851.1">
    <property type="nucleotide sequence ID" value="NZ_CABPSD010000011.1"/>
</dbReference>
<feature type="domain" description="Radical SAM core" evidence="7">
    <location>
        <begin position="1"/>
        <end position="232"/>
    </location>
</feature>
<dbReference type="GO" id="GO:0051536">
    <property type="term" value="F:iron-sulfur cluster binding"/>
    <property type="evidence" value="ECO:0007669"/>
    <property type="project" value="UniProtKB-KW"/>
</dbReference>
<dbReference type="GO" id="GO:0016491">
    <property type="term" value="F:oxidoreductase activity"/>
    <property type="evidence" value="ECO:0007669"/>
    <property type="project" value="UniProtKB-KW"/>
</dbReference>
<proteinExistence type="inferred from homology"/>
<dbReference type="CDD" id="cd01335">
    <property type="entry name" value="Radical_SAM"/>
    <property type="match status" value="1"/>
</dbReference>
<reference evidence="8 9" key="1">
    <citation type="submission" date="2019-08" db="EMBL/GenBank/DDBJ databases">
        <authorList>
            <person name="Peeters C."/>
        </authorList>
    </citation>
    <scope>NUCLEOTIDE SEQUENCE [LARGE SCALE GENOMIC DNA]</scope>
    <source>
        <strain evidence="8 9">LMG 31116</strain>
    </source>
</reference>
<keyword evidence="8" id="KW-0560">Oxidoreductase</keyword>
<dbReference type="SFLD" id="SFLDG01384">
    <property type="entry name" value="thioether_bond_formation_requi"/>
    <property type="match status" value="1"/>
</dbReference>
<evidence type="ECO:0000256" key="2">
    <source>
        <dbReference type="ARBA" id="ARBA00022691"/>
    </source>
</evidence>
<comment type="cofactor">
    <cofactor evidence="1">
        <name>[4Fe-4S] cluster</name>
        <dbReference type="ChEBI" id="CHEBI:49883"/>
    </cofactor>
</comment>
<organism evidence="8 9">
    <name type="scientific">Pandoraea morbifera</name>
    <dbReference type="NCBI Taxonomy" id="2508300"/>
    <lineage>
        <taxon>Bacteria</taxon>
        <taxon>Pseudomonadati</taxon>
        <taxon>Pseudomonadota</taxon>
        <taxon>Betaproteobacteria</taxon>
        <taxon>Burkholderiales</taxon>
        <taxon>Burkholderiaceae</taxon>
        <taxon>Pandoraea</taxon>
    </lineage>
</organism>
<dbReference type="NCBIfam" id="TIGR04085">
    <property type="entry name" value="rSAM_more_4Fe4S"/>
    <property type="match status" value="1"/>
</dbReference>
<dbReference type="AlphaFoldDB" id="A0A5E4X037"/>
<keyword evidence="4" id="KW-0408">Iron</keyword>
<evidence type="ECO:0000313" key="8">
    <source>
        <dbReference type="EMBL" id="VVE29655.1"/>
    </source>
</evidence>
<dbReference type="GO" id="GO:0046872">
    <property type="term" value="F:metal ion binding"/>
    <property type="evidence" value="ECO:0007669"/>
    <property type="project" value="UniProtKB-KW"/>
</dbReference>
<dbReference type="PANTHER" id="PTHR43273">
    <property type="entry name" value="ANAEROBIC SULFATASE-MATURATING ENZYME HOMOLOG ASLB-RELATED"/>
    <property type="match status" value="1"/>
</dbReference>
<dbReference type="SFLD" id="SFLDG01067">
    <property type="entry name" value="SPASM/twitch_domain_containing"/>
    <property type="match status" value="1"/>
</dbReference>
<protein>
    <submittedName>
        <fullName evidence="8">Anaerobic sulfatase-maturating enzyme</fullName>
        <ecNumber evidence="8">1.8.98.-</ecNumber>
    </submittedName>
</protein>
<comment type="similarity">
    <text evidence="6">Belongs to the radical SAM superfamily. Anaerobic sulfatase-maturating enzyme family.</text>
</comment>
<name>A0A5E4X037_9BURK</name>
<evidence type="ECO:0000256" key="1">
    <source>
        <dbReference type="ARBA" id="ARBA00001966"/>
    </source>
</evidence>
<evidence type="ECO:0000256" key="5">
    <source>
        <dbReference type="ARBA" id="ARBA00023014"/>
    </source>
</evidence>
<dbReference type="SFLD" id="SFLDG01072">
    <property type="entry name" value="dehydrogenase_like"/>
    <property type="match status" value="1"/>
</dbReference>
<dbReference type="EMBL" id="CABPSD010000011">
    <property type="protein sequence ID" value="VVE29655.1"/>
    <property type="molecule type" value="Genomic_DNA"/>
</dbReference>
<dbReference type="Pfam" id="PF13186">
    <property type="entry name" value="SPASM"/>
    <property type="match status" value="1"/>
</dbReference>
<accession>A0A5E4X037</accession>
<evidence type="ECO:0000259" key="7">
    <source>
        <dbReference type="PROSITE" id="PS51918"/>
    </source>
</evidence>
<dbReference type="InterPro" id="IPR013785">
    <property type="entry name" value="Aldolase_TIM"/>
</dbReference>
<dbReference type="EC" id="1.8.98.-" evidence="8"/>
<dbReference type="InterPro" id="IPR058240">
    <property type="entry name" value="rSAM_sf"/>
</dbReference>
<dbReference type="Pfam" id="PF04055">
    <property type="entry name" value="Radical_SAM"/>
    <property type="match status" value="1"/>
</dbReference>
<evidence type="ECO:0000256" key="6">
    <source>
        <dbReference type="ARBA" id="ARBA00023601"/>
    </source>
</evidence>
<keyword evidence="2" id="KW-0949">S-adenosyl-L-methionine</keyword>
<dbReference type="PANTHER" id="PTHR43273:SF3">
    <property type="entry name" value="ANAEROBIC SULFATASE-MATURATING ENZYME HOMOLOG ASLB-RELATED"/>
    <property type="match status" value="1"/>
</dbReference>
<dbReference type="PROSITE" id="PS51918">
    <property type="entry name" value="RADICAL_SAM"/>
    <property type="match status" value="1"/>
</dbReference>
<keyword evidence="3" id="KW-0479">Metal-binding</keyword>
<dbReference type="NCBIfam" id="NF041298">
    <property type="entry name" value="rSAM_mat_DynA"/>
    <property type="match status" value="1"/>
</dbReference>
<keyword evidence="9" id="KW-1185">Reference proteome</keyword>
<evidence type="ECO:0000313" key="9">
    <source>
        <dbReference type="Proteomes" id="UP000368474"/>
    </source>
</evidence>
<dbReference type="InterPro" id="IPR007197">
    <property type="entry name" value="rSAM"/>
</dbReference>
<keyword evidence="5" id="KW-0411">Iron-sulfur</keyword>
<gene>
    <name evidence="8" type="ORF">PMO31116_03540</name>
</gene>
<dbReference type="InterPro" id="IPR017200">
    <property type="entry name" value="PqqE-like"/>
</dbReference>
<dbReference type="InterPro" id="IPR023885">
    <property type="entry name" value="4Fe4S-binding_SPASM_dom"/>
</dbReference>
<dbReference type="InterPro" id="IPR023867">
    <property type="entry name" value="Sulphatase_maturase_rSAM"/>
</dbReference>
<sequence>MRLVNVIKPTHICNLACTYCYNDDVRRPIMDTETLFITIRETLALARHQKIVDEVDFIWHGGEPLVAGRDFFRKIIEFQSELADGIRFTNSVQTNGTLLDSTWAKQFADDGFDVSLSLDGPAEINDRFRTYRSGAGSFENTWKAIEALRAVGLNPGVCVVLTQATMNRTTEIIDFLFKHQLGFNVIPLTLSGSARDHYDQLAISPSEYAAAWKSMYDRWLNAGDERYVYGHDFVVKTRAILYGKPADCIGMSNCADFNLSVDPLGDVYPCASMSGNPAAKLGNLRDATLVDIANAPRSMAFRTRKVDPQCAACRWQHVCHGGCMSRAYKFHGDIGTRDFYCPGLFEIYEHVEGRLIERSIIPGRRHRWHMTDGIDPSALVAKRNPCKASPRVIPIHSIARTK</sequence>
<dbReference type="Proteomes" id="UP000368474">
    <property type="component" value="Unassembled WGS sequence"/>
</dbReference>
<dbReference type="Gene3D" id="3.20.20.70">
    <property type="entry name" value="Aldolase class I"/>
    <property type="match status" value="1"/>
</dbReference>
<dbReference type="SFLD" id="SFLDG01386">
    <property type="entry name" value="main_SPASM_domain-containing"/>
    <property type="match status" value="1"/>
</dbReference>
<evidence type="ECO:0000256" key="4">
    <source>
        <dbReference type="ARBA" id="ARBA00023004"/>
    </source>
</evidence>